<organism evidence="2 3">
    <name type="scientific">Anaeramoeba flamelloides</name>
    <dbReference type="NCBI Taxonomy" id="1746091"/>
    <lineage>
        <taxon>Eukaryota</taxon>
        <taxon>Metamonada</taxon>
        <taxon>Anaeramoebidae</taxon>
        <taxon>Anaeramoeba</taxon>
    </lineage>
</organism>
<proteinExistence type="predicted"/>
<feature type="compositionally biased region" description="Basic and acidic residues" evidence="1">
    <location>
        <begin position="55"/>
        <end position="66"/>
    </location>
</feature>
<accession>A0ABQ8YLF7</accession>
<keyword evidence="3" id="KW-1185">Reference proteome</keyword>
<feature type="region of interest" description="Disordered" evidence="1">
    <location>
        <begin position="1"/>
        <end position="66"/>
    </location>
</feature>
<gene>
    <name evidence="2" type="ORF">M0813_20392</name>
</gene>
<dbReference type="Proteomes" id="UP001150062">
    <property type="component" value="Unassembled WGS sequence"/>
</dbReference>
<protein>
    <submittedName>
        <fullName evidence="2">Uncharacterized protein</fullName>
    </submittedName>
</protein>
<dbReference type="EMBL" id="JAOAOG010000145">
    <property type="protein sequence ID" value="KAJ6245438.1"/>
    <property type="molecule type" value="Genomic_DNA"/>
</dbReference>
<name>A0ABQ8YLF7_9EUKA</name>
<evidence type="ECO:0000256" key="1">
    <source>
        <dbReference type="SAM" id="MobiDB-lite"/>
    </source>
</evidence>
<evidence type="ECO:0000313" key="3">
    <source>
        <dbReference type="Proteomes" id="UP001150062"/>
    </source>
</evidence>
<comment type="caution">
    <text evidence="2">The sequence shown here is derived from an EMBL/GenBank/DDBJ whole genome shotgun (WGS) entry which is preliminary data.</text>
</comment>
<sequence length="110" mass="13112">MKNRFFNSSKKKLNTFQNDQCLKHTQHKPNKQPNKINSKPKLPYSCKKNQQPQLERPKAPHNRTQDLMDQTNNINNWFFQKEIGINQNRIVVDNYGFVINENGSNQNLKW</sequence>
<feature type="compositionally biased region" description="Basic residues" evidence="1">
    <location>
        <begin position="1"/>
        <end position="13"/>
    </location>
</feature>
<reference evidence="2" key="1">
    <citation type="submission" date="2022-08" db="EMBL/GenBank/DDBJ databases">
        <title>Novel sulfate-reducing endosymbionts in the free-living metamonad Anaeramoeba.</title>
        <authorList>
            <person name="Jerlstrom-Hultqvist J."/>
            <person name="Cepicka I."/>
            <person name="Gallot-Lavallee L."/>
            <person name="Salas-Leiva D."/>
            <person name="Curtis B.A."/>
            <person name="Zahonova K."/>
            <person name="Pipaliya S."/>
            <person name="Dacks J."/>
            <person name="Roger A.J."/>
        </authorList>
    </citation>
    <scope>NUCLEOTIDE SEQUENCE</scope>
    <source>
        <strain evidence="2">Schooner1</strain>
    </source>
</reference>
<evidence type="ECO:0000313" key="2">
    <source>
        <dbReference type="EMBL" id="KAJ6245438.1"/>
    </source>
</evidence>